<proteinExistence type="inferred from homology"/>
<comment type="subcellular location">
    <subcellularLocation>
        <location evidence="1">Cell membrane</location>
        <topology evidence="1">Multi-pass membrane protein</topology>
    </subcellularLocation>
    <subcellularLocation>
        <location evidence="11">Membrane</location>
        <topology evidence="11">Multi-pass membrane protein</topology>
    </subcellularLocation>
</comment>
<dbReference type="InterPro" id="IPR001204">
    <property type="entry name" value="Phos_transporter"/>
</dbReference>
<dbReference type="AlphaFoldDB" id="A0A0K6H7T0"/>
<evidence type="ECO:0000256" key="10">
    <source>
        <dbReference type="ARBA" id="ARBA00047348"/>
    </source>
</evidence>
<dbReference type="OrthoDB" id="9779554at2"/>
<dbReference type="Proteomes" id="UP000243535">
    <property type="component" value="Unassembled WGS sequence"/>
</dbReference>
<dbReference type="PANTHER" id="PTHR11101">
    <property type="entry name" value="PHOSPHATE TRANSPORTER"/>
    <property type="match status" value="1"/>
</dbReference>
<evidence type="ECO:0000256" key="8">
    <source>
        <dbReference type="ARBA" id="ARBA00022989"/>
    </source>
</evidence>
<feature type="transmembrane region" description="Helical" evidence="11">
    <location>
        <begin position="204"/>
        <end position="223"/>
    </location>
</feature>
<dbReference type="Pfam" id="PF01384">
    <property type="entry name" value="PHO4"/>
    <property type="match status" value="1"/>
</dbReference>
<evidence type="ECO:0000256" key="9">
    <source>
        <dbReference type="ARBA" id="ARBA00023136"/>
    </source>
</evidence>
<keyword evidence="5 11" id="KW-0592">Phosphate transport</keyword>
<feature type="transmembrane region" description="Helical" evidence="11">
    <location>
        <begin position="369"/>
        <end position="390"/>
    </location>
</feature>
<dbReference type="GO" id="GO:0005886">
    <property type="term" value="C:plasma membrane"/>
    <property type="evidence" value="ECO:0007669"/>
    <property type="project" value="UniProtKB-SubCell"/>
</dbReference>
<evidence type="ECO:0000256" key="7">
    <source>
        <dbReference type="ARBA" id="ARBA00022847"/>
    </source>
</evidence>
<keyword evidence="6 11" id="KW-0812">Transmembrane</keyword>
<gene>
    <name evidence="12" type="ORF">Ga0061063_0021</name>
</gene>
<evidence type="ECO:0000256" key="4">
    <source>
        <dbReference type="ARBA" id="ARBA00022475"/>
    </source>
</evidence>
<keyword evidence="4" id="KW-1003">Cell membrane</keyword>
<keyword evidence="8 11" id="KW-1133">Transmembrane helix</keyword>
<reference evidence="13" key="1">
    <citation type="submission" date="2015-08" db="EMBL/GenBank/DDBJ databases">
        <authorList>
            <person name="Varghese N."/>
        </authorList>
    </citation>
    <scope>NUCLEOTIDE SEQUENCE [LARGE SCALE GENOMIC DNA]</scope>
    <source>
        <strain evidence="13">DSM 17901</strain>
    </source>
</reference>
<evidence type="ECO:0000313" key="12">
    <source>
        <dbReference type="EMBL" id="CUA86949.1"/>
    </source>
</evidence>
<keyword evidence="7" id="KW-0769">Symport</keyword>
<comment type="similarity">
    <text evidence="2">Belongs to the inorganic phosphate transporter (PiT) (TC 2.A.20) family. Pit subfamily.</text>
</comment>
<evidence type="ECO:0000256" key="3">
    <source>
        <dbReference type="ARBA" id="ARBA00022448"/>
    </source>
</evidence>
<dbReference type="PANTHER" id="PTHR11101:SF65">
    <property type="entry name" value="LOW-AFFINITY INORGANIC PHOSPHATE TRANSPORTER PITA-RELATED"/>
    <property type="match status" value="1"/>
</dbReference>
<feature type="transmembrane region" description="Helical" evidence="11">
    <location>
        <begin position="53"/>
        <end position="76"/>
    </location>
</feature>
<organism evidence="12 13">
    <name type="scientific">Gulbenkiania indica</name>
    <dbReference type="NCBI Taxonomy" id="375574"/>
    <lineage>
        <taxon>Bacteria</taxon>
        <taxon>Pseudomonadati</taxon>
        <taxon>Pseudomonadota</taxon>
        <taxon>Betaproteobacteria</taxon>
        <taxon>Neisseriales</taxon>
        <taxon>Chromobacteriaceae</taxon>
        <taxon>Gulbenkiania</taxon>
    </lineage>
</organism>
<name>A0A0K6H7T0_9NEIS</name>
<dbReference type="GO" id="GO:0015293">
    <property type="term" value="F:symporter activity"/>
    <property type="evidence" value="ECO:0007669"/>
    <property type="project" value="UniProtKB-KW"/>
</dbReference>
<comment type="catalytic activity">
    <reaction evidence="10">
        <text>phosphate(in) + H(+)(in) = phosphate(out) + H(+)(out)</text>
        <dbReference type="Rhea" id="RHEA:29939"/>
        <dbReference type="ChEBI" id="CHEBI:15378"/>
        <dbReference type="ChEBI" id="CHEBI:43474"/>
    </reaction>
</comment>
<protein>
    <recommendedName>
        <fullName evidence="11">Phosphate transporter</fullName>
    </recommendedName>
</protein>
<evidence type="ECO:0000313" key="13">
    <source>
        <dbReference type="Proteomes" id="UP000243535"/>
    </source>
</evidence>
<feature type="transmembrane region" description="Helical" evidence="11">
    <location>
        <begin position="96"/>
        <end position="116"/>
    </location>
</feature>
<evidence type="ECO:0000256" key="1">
    <source>
        <dbReference type="ARBA" id="ARBA00004651"/>
    </source>
</evidence>
<feature type="transmembrane region" description="Helical" evidence="11">
    <location>
        <begin position="123"/>
        <end position="143"/>
    </location>
</feature>
<dbReference type="GO" id="GO:0005315">
    <property type="term" value="F:phosphate transmembrane transporter activity"/>
    <property type="evidence" value="ECO:0007669"/>
    <property type="project" value="InterPro"/>
</dbReference>
<evidence type="ECO:0000256" key="5">
    <source>
        <dbReference type="ARBA" id="ARBA00022592"/>
    </source>
</evidence>
<keyword evidence="13" id="KW-1185">Reference proteome</keyword>
<dbReference type="STRING" id="375574.GCA_001418035_02609"/>
<dbReference type="GO" id="GO:0035435">
    <property type="term" value="P:phosphate ion transmembrane transport"/>
    <property type="evidence" value="ECO:0007669"/>
    <property type="project" value="TreeGrafter"/>
</dbReference>
<dbReference type="EMBL" id="CYHA01000010">
    <property type="protein sequence ID" value="CUA86949.1"/>
    <property type="molecule type" value="Genomic_DNA"/>
</dbReference>
<keyword evidence="3 11" id="KW-0813">Transport</keyword>
<feature type="transmembrane region" description="Helical" evidence="11">
    <location>
        <begin position="460"/>
        <end position="483"/>
    </location>
</feature>
<accession>A0A0K6H7T0</accession>
<keyword evidence="9 11" id="KW-0472">Membrane</keyword>
<sequence>MFELFSGLEAPVIVTLLLSLGFVLAFEFINGFHDTANAVATVIYTQSMKPRRAVFISGVFNFLGVLTGGLAVAYAIVHLLPVDLLVSVNTARGLAMVFALLTAAIAWNLGTWYFGLPASSSHTLIGAILGVGVANSLINHTSLAQGINWGKAIDVGLSLLISPLVGGVIAALIVLLLRRYRPTSNVHKTPFQRQQIEGRKHPPFWTRFMLIVSSMGVSFAHGSNDGQKGVGLLMLVLIGIVPAKFVLDLNTTPYQLERTRDAALHLQQFYNRHQDSLEKLLVRPKNTKPTGAYECQPLDTPNTVERLLQTLQDQRDYHRLTAEQRWSVRTDLLCLDEAAKQAGKLSGLTEADQSHLKNLRKDLTTTTEYAPTWVILSIALALGTGTMIGWRRVVKTVGEKIGKKDMTYAQGVSAQVTAGVSIGLASFFGFPVSTTQVLSSAVAGTMLAERAGLQMATIRNIALAWLFTLPVSMLMAGGLYYLATHFLP</sequence>
<evidence type="ECO:0000256" key="6">
    <source>
        <dbReference type="ARBA" id="ARBA00022692"/>
    </source>
</evidence>
<feature type="transmembrane region" description="Helical" evidence="11">
    <location>
        <begin position="12"/>
        <end position="32"/>
    </location>
</feature>
<evidence type="ECO:0000256" key="11">
    <source>
        <dbReference type="RuleBase" id="RU363058"/>
    </source>
</evidence>
<feature type="transmembrane region" description="Helical" evidence="11">
    <location>
        <begin position="229"/>
        <end position="247"/>
    </location>
</feature>
<feature type="transmembrane region" description="Helical" evidence="11">
    <location>
        <begin position="155"/>
        <end position="177"/>
    </location>
</feature>
<dbReference type="RefSeq" id="WP_055434503.1">
    <property type="nucleotide sequence ID" value="NZ_CYHA01000010.1"/>
</dbReference>
<evidence type="ECO:0000256" key="2">
    <source>
        <dbReference type="ARBA" id="ARBA00005342"/>
    </source>
</evidence>